<keyword evidence="1" id="KW-0812">Transmembrane</keyword>
<protein>
    <submittedName>
        <fullName evidence="2">Uncharacterized protein</fullName>
    </submittedName>
</protein>
<evidence type="ECO:0000313" key="2">
    <source>
        <dbReference type="EMBL" id="MDJ1129440.1"/>
    </source>
</evidence>
<comment type="caution">
    <text evidence="2">The sequence shown here is derived from an EMBL/GenBank/DDBJ whole genome shotgun (WGS) entry which is preliminary data.</text>
</comment>
<proteinExistence type="predicted"/>
<name>A0ABT6ZK61_9ACTN</name>
<feature type="transmembrane region" description="Helical" evidence="1">
    <location>
        <begin position="32"/>
        <end position="53"/>
    </location>
</feature>
<dbReference type="Proteomes" id="UP001431693">
    <property type="component" value="Unassembled WGS sequence"/>
</dbReference>
<evidence type="ECO:0000256" key="1">
    <source>
        <dbReference type="SAM" id="Phobius"/>
    </source>
</evidence>
<evidence type="ECO:0000313" key="3">
    <source>
        <dbReference type="Proteomes" id="UP001431693"/>
    </source>
</evidence>
<feature type="transmembrane region" description="Helical" evidence="1">
    <location>
        <begin position="83"/>
        <end position="102"/>
    </location>
</feature>
<feature type="transmembrane region" description="Helical" evidence="1">
    <location>
        <begin position="7"/>
        <end position="26"/>
    </location>
</feature>
<keyword evidence="3" id="KW-1185">Reference proteome</keyword>
<reference evidence="2" key="1">
    <citation type="submission" date="2023-05" db="EMBL/GenBank/DDBJ databases">
        <title>[olsenella] sp. nov., isolated from a pig farm feces dump.</title>
        <authorList>
            <person name="Chang Y.-H."/>
        </authorList>
    </citation>
    <scope>NUCLEOTIDE SEQUENCE</scope>
    <source>
        <strain evidence="2">YH-ols2217</strain>
    </source>
</reference>
<dbReference type="EMBL" id="JASJEX010000002">
    <property type="protein sequence ID" value="MDJ1129440.1"/>
    <property type="molecule type" value="Genomic_DNA"/>
</dbReference>
<organism evidence="2 3">
    <name type="scientific">Kribbibacterium absianum</name>
    <dbReference type="NCBI Taxonomy" id="3044210"/>
    <lineage>
        <taxon>Bacteria</taxon>
        <taxon>Bacillati</taxon>
        <taxon>Actinomycetota</taxon>
        <taxon>Coriobacteriia</taxon>
        <taxon>Coriobacteriales</taxon>
        <taxon>Kribbibacteriaceae</taxon>
        <taxon>Kribbibacterium</taxon>
    </lineage>
</organism>
<keyword evidence="1" id="KW-1133">Transmembrane helix</keyword>
<keyword evidence="1" id="KW-0472">Membrane</keyword>
<sequence>MSDDNDWGCFGCFALILGIGVVGAALEALGAFLARVWPALLGAGVAVGLWFLLRAVWREAVAEKPDDRRIQAGLAMAPVDRKFWAAAACAGVGLLVFLLAVLL</sequence>
<dbReference type="RefSeq" id="WP_283713772.1">
    <property type="nucleotide sequence ID" value="NZ_JASJEW010000006.1"/>
</dbReference>
<accession>A0ABT6ZK61</accession>
<gene>
    <name evidence="2" type="ORF">QJ043_05025</name>
</gene>